<dbReference type="GO" id="GO:0016773">
    <property type="term" value="F:phosphotransferase activity, alcohol group as acceptor"/>
    <property type="evidence" value="ECO:0007669"/>
    <property type="project" value="InterPro"/>
</dbReference>
<dbReference type="PIRSF" id="PIRSF000538">
    <property type="entry name" value="GlpK"/>
    <property type="match status" value="1"/>
</dbReference>
<gene>
    <name evidence="7" type="ORF">AWC35_20715</name>
</gene>
<evidence type="ECO:0000313" key="7">
    <source>
        <dbReference type="EMBL" id="ATA21571.1"/>
    </source>
</evidence>
<evidence type="ECO:0000259" key="5">
    <source>
        <dbReference type="Pfam" id="PF00370"/>
    </source>
</evidence>
<dbReference type="SUPFAM" id="SSF53067">
    <property type="entry name" value="Actin-like ATPase domain"/>
    <property type="match status" value="2"/>
</dbReference>
<dbReference type="PROSITE" id="PS00445">
    <property type="entry name" value="FGGY_KINASES_2"/>
    <property type="match status" value="1"/>
</dbReference>
<dbReference type="InterPro" id="IPR018485">
    <property type="entry name" value="FGGY_C"/>
</dbReference>
<evidence type="ECO:0000256" key="4">
    <source>
        <dbReference type="RuleBase" id="RU003733"/>
    </source>
</evidence>
<dbReference type="GO" id="GO:0005975">
    <property type="term" value="P:carbohydrate metabolic process"/>
    <property type="evidence" value="ECO:0007669"/>
    <property type="project" value="InterPro"/>
</dbReference>
<keyword evidence="8" id="KW-1185">Reference proteome</keyword>
<protein>
    <submittedName>
        <fullName evidence="7">XylB</fullName>
    </submittedName>
</protein>
<proteinExistence type="inferred from homology"/>
<evidence type="ECO:0000256" key="3">
    <source>
        <dbReference type="ARBA" id="ARBA00022777"/>
    </source>
</evidence>
<name>A0A250B628_9GAMM</name>
<feature type="domain" description="Carbohydrate kinase FGGY N-terminal" evidence="5">
    <location>
        <begin position="10"/>
        <end position="250"/>
    </location>
</feature>
<feature type="domain" description="Carbohydrate kinase FGGY C-terminal" evidence="6">
    <location>
        <begin position="263"/>
        <end position="445"/>
    </location>
</feature>
<dbReference type="Pfam" id="PF00370">
    <property type="entry name" value="FGGY_N"/>
    <property type="match status" value="1"/>
</dbReference>
<evidence type="ECO:0000259" key="6">
    <source>
        <dbReference type="Pfam" id="PF02782"/>
    </source>
</evidence>
<dbReference type="AlphaFoldDB" id="A0A250B628"/>
<keyword evidence="2 4" id="KW-0808">Transferase</keyword>
<dbReference type="EMBL" id="CP014136">
    <property type="protein sequence ID" value="ATA21571.1"/>
    <property type="molecule type" value="Genomic_DNA"/>
</dbReference>
<evidence type="ECO:0000256" key="2">
    <source>
        <dbReference type="ARBA" id="ARBA00022679"/>
    </source>
</evidence>
<dbReference type="Gene3D" id="3.30.420.40">
    <property type="match status" value="2"/>
</dbReference>
<evidence type="ECO:0000256" key="1">
    <source>
        <dbReference type="ARBA" id="ARBA00009156"/>
    </source>
</evidence>
<keyword evidence="3 4" id="KW-0418">Kinase</keyword>
<reference evidence="7 8" key="1">
    <citation type="submission" date="2016-01" db="EMBL/GenBank/DDBJ databases">
        <authorList>
            <person name="Oliw E.H."/>
        </authorList>
    </citation>
    <scope>NUCLEOTIDE SEQUENCE [LARGE SCALE GENOMIC DNA]</scope>
    <source>
        <strain evidence="7 8">FRB97</strain>
    </source>
</reference>
<comment type="similarity">
    <text evidence="1 4">Belongs to the FGGY kinase family.</text>
</comment>
<dbReference type="InterPro" id="IPR000577">
    <property type="entry name" value="Carb_kinase_FGGY"/>
</dbReference>
<dbReference type="Pfam" id="PF02782">
    <property type="entry name" value="FGGY_C"/>
    <property type="match status" value="1"/>
</dbReference>
<evidence type="ECO:0000313" key="8">
    <source>
        <dbReference type="Proteomes" id="UP000217182"/>
    </source>
</evidence>
<dbReference type="InterPro" id="IPR018483">
    <property type="entry name" value="Carb_kinase_FGGY_CS"/>
</dbReference>
<dbReference type="KEGG" id="gqu:AWC35_20715"/>
<sequence>MEVNKMNKAYLGIDAGSSSVKVCAFNFHGELLAKASRDTKIISKSSRNHEINLSEYWQQVVSAIKEVTEKVDNIISIGLSVACPTLVLLDKANNPVCNAITYLDGRSEAFIHQTLGEDQESVKSLICNSPSPSACWVGTLGWLQQNQPELMKKVHRMVLFNGFLALKLGSRKLGIDPTQAAYSGAVALARAPKWSASLLKFWAFDHDILPPIYQCTSVIGHVNEAVSKETGLMSGIPIVLGSADTAASAFAVGLIDGGSAFESTGTSGVITFCLDTPNFDSRFMNRYHVVPNQWLAHGAMSTTGGTFGWLNQSVWPEVNDHKSLEKLASASEPGARGLIYLPYLAGERSPIWDAKASGAWIGLRLSHDRNDMIRAAFEGTAFGMKQLLKIAHEKWGVTLDELLSVGGGSRNNLWTQIKADILQVEYSISQSSDAAAFGAAIIGATGAGEFCGINDPDLPIIRTDEVSFKPNRDLKIKEIYEKNFEIYESLYPSLKKVMHKLLIN</sequence>
<dbReference type="CDD" id="cd00366">
    <property type="entry name" value="ASKHA_NBD_FGGY"/>
    <property type="match status" value="1"/>
</dbReference>
<dbReference type="Proteomes" id="UP000217182">
    <property type="component" value="Chromosome"/>
</dbReference>
<accession>A0A250B628</accession>
<dbReference type="InterPro" id="IPR043129">
    <property type="entry name" value="ATPase_NBD"/>
</dbReference>
<dbReference type="PANTHER" id="PTHR43095">
    <property type="entry name" value="SUGAR KINASE"/>
    <property type="match status" value="1"/>
</dbReference>
<organism evidence="7 8">
    <name type="scientific">Gibbsiella quercinecans</name>
    <dbReference type="NCBI Taxonomy" id="929813"/>
    <lineage>
        <taxon>Bacteria</taxon>
        <taxon>Pseudomonadati</taxon>
        <taxon>Pseudomonadota</taxon>
        <taxon>Gammaproteobacteria</taxon>
        <taxon>Enterobacterales</taxon>
        <taxon>Yersiniaceae</taxon>
        <taxon>Gibbsiella</taxon>
    </lineage>
</organism>
<dbReference type="OrthoDB" id="9761504at2"/>
<dbReference type="InterPro" id="IPR018484">
    <property type="entry name" value="FGGY_N"/>
</dbReference>
<dbReference type="InterPro" id="IPR050406">
    <property type="entry name" value="FGGY_Carb_Kinase"/>
</dbReference>
<dbReference type="GO" id="GO:0016301">
    <property type="term" value="F:kinase activity"/>
    <property type="evidence" value="ECO:0007669"/>
    <property type="project" value="UniProtKB-KW"/>
</dbReference>